<keyword evidence="3" id="KW-1185">Reference proteome</keyword>
<name>A0A136Q6Q0_9FIRM</name>
<evidence type="ECO:0000313" key="3">
    <source>
        <dbReference type="Proteomes" id="UP000070366"/>
    </source>
</evidence>
<organism evidence="2 3">
    <name type="scientific">Christensenella minuta</name>
    <dbReference type="NCBI Taxonomy" id="626937"/>
    <lineage>
        <taxon>Bacteria</taxon>
        <taxon>Bacillati</taxon>
        <taxon>Bacillota</taxon>
        <taxon>Clostridia</taxon>
        <taxon>Christensenellales</taxon>
        <taxon>Christensenellaceae</taxon>
        <taxon>Christensenella</taxon>
    </lineage>
</organism>
<evidence type="ECO:0000313" key="2">
    <source>
        <dbReference type="EMBL" id="KXK66347.1"/>
    </source>
</evidence>
<feature type="coiled-coil region" evidence="1">
    <location>
        <begin position="170"/>
        <end position="218"/>
    </location>
</feature>
<reference evidence="3" key="1">
    <citation type="submission" date="2016-02" db="EMBL/GenBank/DDBJ databases">
        <authorList>
            <person name="Mitreva M."/>
            <person name="Pepin K.H."/>
            <person name="Mihindukulasuriya K.A."/>
            <person name="Fulton R."/>
            <person name="Fronick C."/>
            <person name="O'Laughlin M."/>
            <person name="Miner T."/>
            <person name="Herter B."/>
            <person name="Rosa B.A."/>
            <person name="Cordes M."/>
            <person name="Tomlinson C."/>
            <person name="Wollam A."/>
            <person name="Palsikar V.B."/>
            <person name="Mardis E.R."/>
            <person name="Wilson R.K."/>
        </authorList>
    </citation>
    <scope>NUCLEOTIDE SEQUENCE [LARGE SCALE GENOMIC DNA]</scope>
    <source>
        <strain evidence="3">DSM 22607</strain>
    </source>
</reference>
<dbReference type="AlphaFoldDB" id="A0A136Q6Q0"/>
<protein>
    <submittedName>
        <fullName evidence="2">Uncharacterized protein</fullName>
    </submittedName>
</protein>
<gene>
    <name evidence="2" type="ORF">HMPREF3293_00751</name>
</gene>
<dbReference type="Proteomes" id="UP000070366">
    <property type="component" value="Unassembled WGS sequence"/>
</dbReference>
<dbReference type="EMBL" id="LSZW01000046">
    <property type="protein sequence ID" value="KXK66347.1"/>
    <property type="molecule type" value="Genomic_DNA"/>
</dbReference>
<comment type="caution">
    <text evidence="2">The sequence shown here is derived from an EMBL/GenBank/DDBJ whole genome shotgun (WGS) entry which is preliminary data.</text>
</comment>
<evidence type="ECO:0000256" key="1">
    <source>
        <dbReference type="SAM" id="Coils"/>
    </source>
</evidence>
<accession>A0A136Q6Q0</accession>
<dbReference type="InterPro" id="IPR027417">
    <property type="entry name" value="P-loop_NTPase"/>
</dbReference>
<feature type="coiled-coil region" evidence="1">
    <location>
        <begin position="349"/>
        <end position="376"/>
    </location>
</feature>
<keyword evidence="1" id="KW-0175">Coiled coil</keyword>
<dbReference type="STRING" id="626937.HMPREF3293_00751"/>
<dbReference type="Gene3D" id="3.40.50.300">
    <property type="entry name" value="P-loop containing nucleotide triphosphate hydrolases"/>
    <property type="match status" value="1"/>
</dbReference>
<sequence>MEEIREDAYVDVEFILGNDNYKVKHSLYDNSLISFELNDQLISGKIINYSSYEKKYFVQKADQTKAYLIYKYHDCLKKSSGFPDINALIIMMTNVMFFTEERKFIFWDEYLTKNIISKYFMDPQQYLLYEKAQQLVKKCDSNLRLKTYEMSFIKKYLGGVPTATSVPRESKYSLEDLNEAKRRVENYEKEISFYEKELARIEAEKIENRIQYENINRQISEVEKIWYKSIFPDQYQSSFNRYVPIILDNKCPFCGNQHDFHIKVDRCFFCNSELAVKKDINLNELEIKRKNLEIGRQKIEATFRTLNSEYLKKKQAYTDVKKLNNEAQSKFIEIKDEFSARDNAEYDKWKKLELEKEELTVELENAIENERKMACEMDIHISVIFNEYARVFTKYASSFFGENNVVKLELVGNKEERLFKFVLNGKSRKSFFDLSESQRIFVDLSFRLSLLEFFHNNSYFICETPDSTLDILFEDNAVKTFDNYIRTQNMLFLSANARNSNLINKLLNIYSVSHQNYNIVNLIELSSLAVANKEAFDSLEIYKFFK</sequence>
<proteinExistence type="predicted"/>